<accession>A0A8D8QA41</accession>
<feature type="compositionally biased region" description="Basic and acidic residues" evidence="1">
    <location>
        <begin position="57"/>
        <end position="69"/>
    </location>
</feature>
<feature type="compositionally biased region" description="Low complexity" evidence="1">
    <location>
        <begin position="13"/>
        <end position="36"/>
    </location>
</feature>
<name>A0A8D8QA41_9HEMI</name>
<protein>
    <submittedName>
        <fullName evidence="2">Uncharacterized protein</fullName>
    </submittedName>
</protein>
<dbReference type="AlphaFoldDB" id="A0A8D8QA41"/>
<sequence length="229" mass="24041">MPSFSTAPRGSFSISRKSSAVSISSDDAAAAVRSSALLTPGSRRESRTLLTPTSPTDSRRESVSRRESIAKSFGSHLTVGSGESSGGKPPGRQTSTGEQETSVVKSTTTTTTSSAKTQASSDVVSSTSKAETQSSSSSGETRITKSKIPSAIPQSTGITRAVLQTAKELASGLITSHGSDVTPNDVTNDPDDVPQLSPIRLSPDFLDLGMLILFLLLAKVPRRYHQLEW</sequence>
<proteinExistence type="predicted"/>
<reference evidence="2" key="1">
    <citation type="submission" date="2021-05" db="EMBL/GenBank/DDBJ databases">
        <authorList>
            <person name="Alioto T."/>
            <person name="Alioto T."/>
            <person name="Gomez Garrido J."/>
        </authorList>
    </citation>
    <scope>NUCLEOTIDE SEQUENCE</scope>
</reference>
<feature type="region of interest" description="Disordered" evidence="1">
    <location>
        <begin position="1"/>
        <end position="151"/>
    </location>
</feature>
<dbReference type="EMBL" id="HBUF01066992">
    <property type="protein sequence ID" value="CAG6628013.1"/>
    <property type="molecule type" value="Transcribed_RNA"/>
</dbReference>
<organism evidence="2">
    <name type="scientific">Cacopsylla melanoneura</name>
    <dbReference type="NCBI Taxonomy" id="428564"/>
    <lineage>
        <taxon>Eukaryota</taxon>
        <taxon>Metazoa</taxon>
        <taxon>Ecdysozoa</taxon>
        <taxon>Arthropoda</taxon>
        <taxon>Hexapoda</taxon>
        <taxon>Insecta</taxon>
        <taxon>Pterygota</taxon>
        <taxon>Neoptera</taxon>
        <taxon>Paraneoptera</taxon>
        <taxon>Hemiptera</taxon>
        <taxon>Sternorrhyncha</taxon>
        <taxon>Psylloidea</taxon>
        <taxon>Psyllidae</taxon>
        <taxon>Psyllinae</taxon>
        <taxon>Cacopsylla</taxon>
    </lineage>
</organism>
<feature type="compositionally biased region" description="Low complexity" evidence="1">
    <location>
        <begin position="98"/>
        <end position="141"/>
    </location>
</feature>
<dbReference type="EMBL" id="HBUF01066991">
    <property type="protein sequence ID" value="CAG6628011.1"/>
    <property type="molecule type" value="Transcribed_RNA"/>
</dbReference>
<evidence type="ECO:0000313" key="2">
    <source>
        <dbReference type="EMBL" id="CAG6628013.1"/>
    </source>
</evidence>
<evidence type="ECO:0000256" key="1">
    <source>
        <dbReference type="SAM" id="MobiDB-lite"/>
    </source>
</evidence>